<accession>A0ABU5DE01</accession>
<dbReference type="RefSeq" id="WP_320422428.1">
    <property type="nucleotide sequence ID" value="NZ_JAXCLA010000003.1"/>
</dbReference>
<reference evidence="1 2" key="1">
    <citation type="submission" date="2023-11" db="EMBL/GenBank/DDBJ databases">
        <title>Paucibacter sp. nov., isolated from fresh soil in Korea.</title>
        <authorList>
            <person name="Le N.T.T."/>
        </authorList>
    </citation>
    <scope>NUCLEOTIDE SEQUENCE [LARGE SCALE GENOMIC DNA]</scope>
    <source>
        <strain evidence="1 2">R3-3</strain>
    </source>
</reference>
<keyword evidence="2" id="KW-1185">Reference proteome</keyword>
<proteinExistence type="predicted"/>
<comment type="caution">
    <text evidence="1">The sequence shown here is derived from an EMBL/GenBank/DDBJ whole genome shotgun (WGS) entry which is preliminary data.</text>
</comment>
<name>A0ABU5DE01_9BURK</name>
<protein>
    <submittedName>
        <fullName evidence="1">DUF2889 domain-containing protein</fullName>
    </submittedName>
</protein>
<evidence type="ECO:0000313" key="2">
    <source>
        <dbReference type="Proteomes" id="UP001285263"/>
    </source>
</evidence>
<dbReference type="EMBL" id="JAXCLA010000003">
    <property type="protein sequence ID" value="MDY0744508.1"/>
    <property type="molecule type" value="Genomic_DNA"/>
</dbReference>
<evidence type="ECO:0000313" key="1">
    <source>
        <dbReference type="EMBL" id="MDY0744508.1"/>
    </source>
</evidence>
<gene>
    <name evidence="1" type="ORF">SNE35_08320</name>
</gene>
<organism evidence="1 2">
    <name type="scientific">Roseateles agri</name>
    <dbReference type="NCBI Taxonomy" id="3098619"/>
    <lineage>
        <taxon>Bacteria</taxon>
        <taxon>Pseudomonadati</taxon>
        <taxon>Pseudomonadota</taxon>
        <taxon>Betaproteobacteria</taxon>
        <taxon>Burkholderiales</taxon>
        <taxon>Sphaerotilaceae</taxon>
        <taxon>Roseateles</taxon>
    </lineage>
</organism>
<dbReference type="Proteomes" id="UP001285263">
    <property type="component" value="Unassembled WGS sequence"/>
</dbReference>
<dbReference type="Pfam" id="PF11136">
    <property type="entry name" value="DUF2889"/>
    <property type="match status" value="1"/>
</dbReference>
<sequence>MSESPPLASSRRPIHRRAIDVQVFGRDDGLFEVEAQLTDTKSRDIPLAGTTRKAGEPVHDMLLHLVVDRDLNIAAAGSKTRWMPYPGVCDQHGNAYEQLVGLNLLKGFRLGVKERLAGIKGCTHLTELCQVLPTAVIQAFAGLVLDTREGDHEAAQQPFQLDKCHALRTDGENVRTHYPRWYRTPTASS</sequence>
<dbReference type="InterPro" id="IPR021312">
    <property type="entry name" value="DUF2889"/>
</dbReference>